<keyword evidence="2" id="KW-1185">Reference proteome</keyword>
<proteinExistence type="predicted"/>
<name>A0ABV7WVZ2_9HYPH</name>
<evidence type="ECO:0000313" key="2">
    <source>
        <dbReference type="Proteomes" id="UP001595613"/>
    </source>
</evidence>
<accession>A0ABV7WVZ2</accession>
<dbReference type="Proteomes" id="UP001595613">
    <property type="component" value="Unassembled WGS sequence"/>
</dbReference>
<sequence>MRSLFSSIGLSPGTHWVQHNLPWLAMLALVFGFERDEEDPAEKPVQLDG</sequence>
<dbReference type="EMBL" id="JBHRYD010000001">
    <property type="protein sequence ID" value="MFC3703470.1"/>
    <property type="molecule type" value="Genomic_DNA"/>
</dbReference>
<protein>
    <submittedName>
        <fullName evidence="1">Uncharacterized protein</fullName>
    </submittedName>
</protein>
<dbReference type="RefSeq" id="WP_380094302.1">
    <property type="nucleotide sequence ID" value="NZ_JBHRYD010000001.1"/>
</dbReference>
<organism evidence="1 2">
    <name type="scientific">Devosia honganensis</name>
    <dbReference type="NCBI Taxonomy" id="1610527"/>
    <lineage>
        <taxon>Bacteria</taxon>
        <taxon>Pseudomonadati</taxon>
        <taxon>Pseudomonadota</taxon>
        <taxon>Alphaproteobacteria</taxon>
        <taxon>Hyphomicrobiales</taxon>
        <taxon>Devosiaceae</taxon>
        <taxon>Devosia</taxon>
    </lineage>
</organism>
<comment type="caution">
    <text evidence="1">The sequence shown here is derived from an EMBL/GenBank/DDBJ whole genome shotgun (WGS) entry which is preliminary data.</text>
</comment>
<reference evidence="2" key="1">
    <citation type="journal article" date="2019" name="Int. J. Syst. Evol. Microbiol.">
        <title>The Global Catalogue of Microorganisms (GCM) 10K type strain sequencing project: providing services to taxonomists for standard genome sequencing and annotation.</title>
        <authorList>
            <consortium name="The Broad Institute Genomics Platform"/>
            <consortium name="The Broad Institute Genome Sequencing Center for Infectious Disease"/>
            <person name="Wu L."/>
            <person name="Ma J."/>
        </authorList>
    </citation>
    <scope>NUCLEOTIDE SEQUENCE [LARGE SCALE GENOMIC DNA]</scope>
    <source>
        <strain evidence="2">KCTC 42281</strain>
    </source>
</reference>
<gene>
    <name evidence="1" type="ORF">ACFOOL_01715</name>
</gene>
<evidence type="ECO:0000313" key="1">
    <source>
        <dbReference type="EMBL" id="MFC3703470.1"/>
    </source>
</evidence>